<feature type="region of interest" description="Disordered" evidence="1">
    <location>
        <begin position="23"/>
        <end position="45"/>
    </location>
</feature>
<protein>
    <recommendedName>
        <fullName evidence="2">TRASH domain-containing protein</fullName>
    </recommendedName>
</protein>
<name>A0A1M7XXB1_9BACT</name>
<dbReference type="SMART" id="SM00746">
    <property type="entry name" value="TRASH"/>
    <property type="match status" value="1"/>
</dbReference>
<evidence type="ECO:0000256" key="1">
    <source>
        <dbReference type="SAM" id="MobiDB-lite"/>
    </source>
</evidence>
<dbReference type="STRING" id="1121416.SAMN02745220_00364"/>
<keyword evidence="4" id="KW-1185">Reference proteome</keyword>
<sequence length="92" mass="10277">MSPLRILVIAVLLYIGYRLITGGRTKSSRDDTISSDPRKPDEPVQDVLVEDPICHSLVPKQQAIHLKHRGSMVYFCSEECCNTFVAQEGSES</sequence>
<gene>
    <name evidence="3" type="ORF">SAMN02745220_00364</name>
</gene>
<evidence type="ECO:0000313" key="3">
    <source>
        <dbReference type="EMBL" id="SHO43277.1"/>
    </source>
</evidence>
<feature type="compositionally biased region" description="Basic and acidic residues" evidence="1">
    <location>
        <begin position="27"/>
        <end position="42"/>
    </location>
</feature>
<dbReference type="AlphaFoldDB" id="A0A1M7XXB1"/>
<dbReference type="EMBL" id="FRFE01000001">
    <property type="protein sequence ID" value="SHO43277.1"/>
    <property type="molecule type" value="Genomic_DNA"/>
</dbReference>
<dbReference type="Proteomes" id="UP000184603">
    <property type="component" value="Unassembled WGS sequence"/>
</dbReference>
<reference evidence="3 4" key="1">
    <citation type="submission" date="2016-12" db="EMBL/GenBank/DDBJ databases">
        <authorList>
            <person name="Song W.-J."/>
            <person name="Kurnit D.M."/>
        </authorList>
    </citation>
    <scope>NUCLEOTIDE SEQUENCE [LARGE SCALE GENOMIC DNA]</scope>
    <source>
        <strain evidence="3 4">DSM 18488</strain>
    </source>
</reference>
<organism evidence="3 4">
    <name type="scientific">Desulfopila aestuarii DSM 18488</name>
    <dbReference type="NCBI Taxonomy" id="1121416"/>
    <lineage>
        <taxon>Bacteria</taxon>
        <taxon>Pseudomonadati</taxon>
        <taxon>Thermodesulfobacteriota</taxon>
        <taxon>Desulfobulbia</taxon>
        <taxon>Desulfobulbales</taxon>
        <taxon>Desulfocapsaceae</taxon>
        <taxon>Desulfopila</taxon>
    </lineage>
</organism>
<evidence type="ECO:0000313" key="4">
    <source>
        <dbReference type="Proteomes" id="UP000184603"/>
    </source>
</evidence>
<evidence type="ECO:0000259" key="2">
    <source>
        <dbReference type="SMART" id="SM00746"/>
    </source>
</evidence>
<proteinExistence type="predicted"/>
<accession>A0A1M7XXB1</accession>
<feature type="domain" description="TRASH" evidence="2">
    <location>
        <begin position="51"/>
        <end position="88"/>
    </location>
</feature>
<dbReference type="RefSeq" id="WP_073611704.1">
    <property type="nucleotide sequence ID" value="NZ_FRFE01000001.1"/>
</dbReference>
<dbReference type="InterPro" id="IPR011017">
    <property type="entry name" value="TRASH_dom"/>
</dbReference>
<dbReference type="OrthoDB" id="3078737at2"/>